<reference evidence="2 3" key="1">
    <citation type="submission" date="2018-04" db="EMBL/GenBank/DDBJ databases">
        <authorList>
            <person name="Vogel A."/>
        </authorList>
    </citation>
    <scope>NUCLEOTIDE SEQUENCE [LARGE SCALE GENOMIC DNA]</scope>
</reference>
<name>A0A484KBD6_9ASTE</name>
<feature type="region of interest" description="Disordered" evidence="1">
    <location>
        <begin position="1"/>
        <end position="24"/>
    </location>
</feature>
<evidence type="ECO:0000256" key="1">
    <source>
        <dbReference type="SAM" id="MobiDB-lite"/>
    </source>
</evidence>
<proteinExistence type="predicted"/>
<sequence length="86" mass="8746">MTKVEEEGGGGGGGGRSESSGEIPQFAYFDLRKDIFPDTRMKKPQAGGGASTVPAATNATTKGAETGTTDPSTAIAARRGFLPVRA</sequence>
<dbReference type="AlphaFoldDB" id="A0A484KBD6"/>
<dbReference type="Proteomes" id="UP000595140">
    <property type="component" value="Unassembled WGS sequence"/>
</dbReference>
<feature type="compositionally biased region" description="Polar residues" evidence="1">
    <location>
        <begin position="54"/>
        <end position="72"/>
    </location>
</feature>
<evidence type="ECO:0000313" key="2">
    <source>
        <dbReference type="EMBL" id="VFQ60547.1"/>
    </source>
</evidence>
<evidence type="ECO:0000313" key="3">
    <source>
        <dbReference type="Proteomes" id="UP000595140"/>
    </source>
</evidence>
<organism evidence="2 3">
    <name type="scientific">Cuscuta campestris</name>
    <dbReference type="NCBI Taxonomy" id="132261"/>
    <lineage>
        <taxon>Eukaryota</taxon>
        <taxon>Viridiplantae</taxon>
        <taxon>Streptophyta</taxon>
        <taxon>Embryophyta</taxon>
        <taxon>Tracheophyta</taxon>
        <taxon>Spermatophyta</taxon>
        <taxon>Magnoliopsida</taxon>
        <taxon>eudicotyledons</taxon>
        <taxon>Gunneridae</taxon>
        <taxon>Pentapetalae</taxon>
        <taxon>asterids</taxon>
        <taxon>lamiids</taxon>
        <taxon>Solanales</taxon>
        <taxon>Convolvulaceae</taxon>
        <taxon>Cuscuteae</taxon>
        <taxon>Cuscuta</taxon>
        <taxon>Cuscuta subgen. Grammica</taxon>
        <taxon>Cuscuta sect. Cleistogrammica</taxon>
    </lineage>
</organism>
<feature type="region of interest" description="Disordered" evidence="1">
    <location>
        <begin position="39"/>
        <end position="86"/>
    </location>
</feature>
<keyword evidence="3" id="KW-1185">Reference proteome</keyword>
<accession>A0A484KBD6</accession>
<protein>
    <submittedName>
        <fullName evidence="2">Uncharacterized protein</fullName>
    </submittedName>
</protein>
<gene>
    <name evidence="2" type="ORF">CCAM_LOCUS2323</name>
</gene>
<dbReference type="EMBL" id="OOIL02000115">
    <property type="protein sequence ID" value="VFQ60547.1"/>
    <property type="molecule type" value="Genomic_DNA"/>
</dbReference>